<dbReference type="Pfam" id="PF00413">
    <property type="entry name" value="Peptidase_M10"/>
    <property type="match status" value="1"/>
</dbReference>
<feature type="signal peptide" evidence="5">
    <location>
        <begin position="1"/>
        <end position="26"/>
    </location>
</feature>
<comment type="caution">
    <text evidence="7">The sequence shown here is derived from an EMBL/GenBank/DDBJ whole genome shotgun (WGS) entry which is preliminary data.</text>
</comment>
<dbReference type="Proteomes" id="UP001235712">
    <property type="component" value="Unassembled WGS sequence"/>
</dbReference>
<evidence type="ECO:0000256" key="3">
    <source>
        <dbReference type="ARBA" id="ARBA00022801"/>
    </source>
</evidence>
<dbReference type="InterPro" id="IPR024079">
    <property type="entry name" value="MetalloPept_cat_dom_sf"/>
</dbReference>
<protein>
    <recommendedName>
        <fullName evidence="6">Peptidase M10 metallopeptidase domain-containing protein</fullName>
    </recommendedName>
</protein>
<evidence type="ECO:0000256" key="2">
    <source>
        <dbReference type="ARBA" id="ARBA00022723"/>
    </source>
</evidence>
<dbReference type="Gene3D" id="3.40.390.10">
    <property type="entry name" value="Collagenase (Catalytic Domain)"/>
    <property type="match status" value="1"/>
</dbReference>
<keyword evidence="4" id="KW-0862">Zinc</keyword>
<dbReference type="SUPFAM" id="SSF55486">
    <property type="entry name" value="Metalloproteases ('zincins'), catalytic domain"/>
    <property type="match status" value="1"/>
</dbReference>
<keyword evidence="3" id="KW-0378">Hydrolase</keyword>
<evidence type="ECO:0000256" key="5">
    <source>
        <dbReference type="SAM" id="SignalP"/>
    </source>
</evidence>
<dbReference type="EMBL" id="JAUSQZ010000001">
    <property type="protein sequence ID" value="MDP9826469.1"/>
    <property type="molecule type" value="Genomic_DNA"/>
</dbReference>
<feature type="domain" description="Peptidase M10 metallopeptidase" evidence="6">
    <location>
        <begin position="56"/>
        <end position="212"/>
    </location>
</feature>
<reference evidence="7 8" key="1">
    <citation type="submission" date="2023-07" db="EMBL/GenBank/DDBJ databases">
        <title>Sequencing the genomes of 1000 actinobacteria strains.</title>
        <authorList>
            <person name="Klenk H.-P."/>
        </authorList>
    </citation>
    <scope>NUCLEOTIDE SEQUENCE [LARGE SCALE GENOMIC DNA]</scope>
    <source>
        <strain evidence="7 8">DSM 44388</strain>
    </source>
</reference>
<name>A0ABT9P210_9ACTN</name>
<keyword evidence="8" id="KW-1185">Reference proteome</keyword>
<dbReference type="InterPro" id="IPR001818">
    <property type="entry name" value="Pept_M10_metallopeptidase"/>
</dbReference>
<proteinExistence type="predicted"/>
<evidence type="ECO:0000256" key="1">
    <source>
        <dbReference type="ARBA" id="ARBA00022670"/>
    </source>
</evidence>
<evidence type="ECO:0000313" key="7">
    <source>
        <dbReference type="EMBL" id="MDP9826469.1"/>
    </source>
</evidence>
<keyword evidence="5" id="KW-0732">Signal</keyword>
<keyword evidence="1" id="KW-0645">Protease</keyword>
<organism evidence="7 8">
    <name type="scientific">Kineosporia succinea</name>
    <dbReference type="NCBI Taxonomy" id="84632"/>
    <lineage>
        <taxon>Bacteria</taxon>
        <taxon>Bacillati</taxon>
        <taxon>Actinomycetota</taxon>
        <taxon>Actinomycetes</taxon>
        <taxon>Kineosporiales</taxon>
        <taxon>Kineosporiaceae</taxon>
        <taxon>Kineosporia</taxon>
    </lineage>
</organism>
<evidence type="ECO:0000259" key="6">
    <source>
        <dbReference type="Pfam" id="PF00413"/>
    </source>
</evidence>
<evidence type="ECO:0000313" key="8">
    <source>
        <dbReference type="Proteomes" id="UP001235712"/>
    </source>
</evidence>
<evidence type="ECO:0000256" key="4">
    <source>
        <dbReference type="ARBA" id="ARBA00022833"/>
    </source>
</evidence>
<feature type="chain" id="PRO_5047335681" description="Peptidase M10 metallopeptidase domain-containing protein" evidence="5">
    <location>
        <begin position="27"/>
        <end position="245"/>
    </location>
</feature>
<sequence length="245" mass="26002">MLGRVRLAAAALIVLAMIATPTAAVAKSRVTPYELMKVQLHSGKTIAARWNPCQSAITYRVNFSGLPKAKRAGMLKTVKTSFAKLGQATGMTYSYRGQTTFVPQQGNLTEQPAEIVVAAVSKSRTDFPMSDNSLGYGGVLWSTWYGKPGEDAAVMRGYVILEAKAIQKLKGGWGSGQRQSNVILHELGHASGLGHAESRRSQMYPTLTSTSPSGYAAGDLAGLAKVGERAGCIAVPGSLSVRDLR</sequence>
<keyword evidence="2" id="KW-0479">Metal-binding</keyword>
<dbReference type="RefSeq" id="WP_307241281.1">
    <property type="nucleotide sequence ID" value="NZ_JAUSQZ010000001.1"/>
</dbReference>
<gene>
    <name evidence="7" type="ORF">J2S57_002218</name>
</gene>
<accession>A0ABT9P210</accession>